<evidence type="ECO:0000256" key="2">
    <source>
        <dbReference type="ARBA" id="ARBA00023315"/>
    </source>
</evidence>
<dbReference type="Pfam" id="PF13673">
    <property type="entry name" value="Acetyltransf_10"/>
    <property type="match status" value="1"/>
</dbReference>
<keyword evidence="1 5" id="KW-0808">Transferase</keyword>
<evidence type="ECO:0000313" key="5">
    <source>
        <dbReference type="EMBL" id="KRT67576.1"/>
    </source>
</evidence>
<evidence type="ECO:0000313" key="6">
    <source>
        <dbReference type="Proteomes" id="UP000051297"/>
    </source>
</evidence>
<dbReference type="EMBL" id="LDXK01000002">
    <property type="protein sequence ID" value="KRT67576.1"/>
    <property type="molecule type" value="Genomic_DNA"/>
</dbReference>
<sequence length="165" mass="18937">MSEIPSPKPEENLDQPEKESPVEPAREEDAAEIANLNTLFHLDIPDFKWDDKNWVREQIEQENYFILKENGVLTGAIDLQIQEDSLSIETIAVRKELQGKGTGRKLIDFAKDQARQKGKPKLTVESFTDYGLESFYQKVGFGKDDPYLGDYQGKPYYRFIMDVAS</sequence>
<dbReference type="AlphaFoldDB" id="A0A0T5ZXQ1"/>
<dbReference type="PANTHER" id="PTHR43877">
    <property type="entry name" value="AMINOALKYLPHOSPHONATE N-ACETYLTRANSFERASE-RELATED-RELATED"/>
    <property type="match status" value="1"/>
</dbReference>
<organism evidence="5 6">
    <name type="scientific">candidate division WWE3 bacterium CSP1-7</name>
    <dbReference type="NCBI Taxonomy" id="1576480"/>
    <lineage>
        <taxon>Bacteria</taxon>
        <taxon>Katanobacteria</taxon>
    </lineage>
</organism>
<dbReference type="Proteomes" id="UP000051297">
    <property type="component" value="Unassembled WGS sequence"/>
</dbReference>
<evidence type="ECO:0000259" key="4">
    <source>
        <dbReference type="PROSITE" id="PS51186"/>
    </source>
</evidence>
<evidence type="ECO:0000256" key="3">
    <source>
        <dbReference type="SAM" id="MobiDB-lite"/>
    </source>
</evidence>
<dbReference type="GO" id="GO:0016747">
    <property type="term" value="F:acyltransferase activity, transferring groups other than amino-acyl groups"/>
    <property type="evidence" value="ECO:0007669"/>
    <property type="project" value="InterPro"/>
</dbReference>
<dbReference type="STRING" id="1576480.XU08_C0002G0135"/>
<dbReference type="SUPFAM" id="SSF55729">
    <property type="entry name" value="Acyl-CoA N-acyltransferases (Nat)"/>
    <property type="match status" value="1"/>
</dbReference>
<feature type="region of interest" description="Disordered" evidence="3">
    <location>
        <begin position="1"/>
        <end position="28"/>
    </location>
</feature>
<name>A0A0T5ZXQ1_UNCKA</name>
<gene>
    <name evidence="5" type="ORF">XU08_C0002G0135</name>
</gene>
<dbReference type="InterPro" id="IPR050832">
    <property type="entry name" value="Bact_Acetyltransf"/>
</dbReference>
<keyword evidence="2" id="KW-0012">Acyltransferase</keyword>
<feature type="compositionally biased region" description="Basic and acidic residues" evidence="3">
    <location>
        <begin position="8"/>
        <end position="28"/>
    </location>
</feature>
<dbReference type="CDD" id="cd04301">
    <property type="entry name" value="NAT_SF"/>
    <property type="match status" value="1"/>
</dbReference>
<feature type="domain" description="N-acetyltransferase" evidence="4">
    <location>
        <begin position="20"/>
        <end position="162"/>
    </location>
</feature>
<accession>A0A0T5ZXQ1</accession>
<dbReference type="PROSITE" id="PS51186">
    <property type="entry name" value="GNAT"/>
    <property type="match status" value="1"/>
</dbReference>
<reference evidence="5 6" key="1">
    <citation type="submission" date="2015-05" db="EMBL/GenBank/DDBJ databases">
        <title>Critical biogeochemical functions in the subsurface are associated with bacteria from new phyla and little studied lineages.</title>
        <authorList>
            <person name="Hug L.A."/>
            <person name="Thomas B.C."/>
            <person name="Sharon I."/>
            <person name="Brown C.T."/>
            <person name="Sharma R."/>
            <person name="Hettich R.L."/>
            <person name="Wilkins M.J."/>
            <person name="Williams K.H."/>
            <person name="Singh A."/>
            <person name="Banfield J.F."/>
        </authorList>
    </citation>
    <scope>NUCLEOTIDE SEQUENCE [LARGE SCALE GENOMIC DNA]</scope>
    <source>
        <strain evidence="5">CSP1-7</strain>
    </source>
</reference>
<dbReference type="InterPro" id="IPR016181">
    <property type="entry name" value="Acyl_CoA_acyltransferase"/>
</dbReference>
<comment type="caution">
    <text evidence="5">The sequence shown here is derived from an EMBL/GenBank/DDBJ whole genome shotgun (WGS) entry which is preliminary data.</text>
</comment>
<proteinExistence type="predicted"/>
<dbReference type="InterPro" id="IPR000182">
    <property type="entry name" value="GNAT_dom"/>
</dbReference>
<dbReference type="Gene3D" id="3.40.630.30">
    <property type="match status" value="1"/>
</dbReference>
<evidence type="ECO:0000256" key="1">
    <source>
        <dbReference type="ARBA" id="ARBA00022679"/>
    </source>
</evidence>
<protein>
    <submittedName>
        <fullName evidence="5">GCN5-like protein N-acetyltransferase</fullName>
    </submittedName>
</protein>